<accession>A0A6I5ZVE2</accession>
<evidence type="ECO:0000313" key="4">
    <source>
        <dbReference type="EMBL" id="QGP94023.1"/>
    </source>
</evidence>
<comment type="similarity">
    <text evidence="1">Belongs to the FAH family.</text>
</comment>
<keyword evidence="5" id="KW-1185">Reference proteome</keyword>
<evidence type="ECO:0000259" key="3">
    <source>
        <dbReference type="Pfam" id="PF01557"/>
    </source>
</evidence>
<dbReference type="AlphaFoldDB" id="A0A6I5ZVE2"/>
<reference evidence="4 5" key="1">
    <citation type="submission" date="2019-11" db="EMBL/GenBank/DDBJ databases">
        <title>Genome sequence of Moorella glycerini DSM11254.</title>
        <authorList>
            <person name="Poehlein A."/>
            <person name="Boeer T."/>
            <person name="Daniel R."/>
        </authorList>
    </citation>
    <scope>NUCLEOTIDE SEQUENCE [LARGE SCALE GENOMIC DNA]</scope>
    <source>
        <strain evidence="4 5">DSM 11254</strain>
    </source>
</reference>
<protein>
    <submittedName>
        <fullName evidence="4">Fumarylacetoacetate (FAA) hydrolase family protein</fullName>
    </submittedName>
</protein>
<dbReference type="EMBL" id="CP046244">
    <property type="protein sequence ID" value="QGP94023.1"/>
    <property type="molecule type" value="Genomic_DNA"/>
</dbReference>
<name>A0A6I5ZVE2_9FIRM</name>
<dbReference type="Gene3D" id="3.90.850.10">
    <property type="entry name" value="Fumarylacetoacetase-like, C-terminal domain"/>
    <property type="match status" value="1"/>
</dbReference>
<dbReference type="Proteomes" id="UP000425916">
    <property type="component" value="Chromosome"/>
</dbReference>
<keyword evidence="2" id="KW-0479">Metal-binding</keyword>
<evidence type="ECO:0000256" key="1">
    <source>
        <dbReference type="ARBA" id="ARBA00010211"/>
    </source>
</evidence>
<dbReference type="SUPFAM" id="SSF56529">
    <property type="entry name" value="FAH"/>
    <property type="match status" value="1"/>
</dbReference>
<keyword evidence="4" id="KW-0378">Hydrolase</keyword>
<feature type="domain" description="Fumarylacetoacetase-like C-terminal" evidence="3">
    <location>
        <begin position="110"/>
        <end position="314"/>
    </location>
</feature>
<evidence type="ECO:0000313" key="5">
    <source>
        <dbReference type="Proteomes" id="UP000425916"/>
    </source>
</evidence>
<dbReference type="InterPro" id="IPR036663">
    <property type="entry name" value="Fumarylacetoacetase_C_sf"/>
</dbReference>
<dbReference type="GO" id="GO:0016787">
    <property type="term" value="F:hydrolase activity"/>
    <property type="evidence" value="ECO:0007669"/>
    <property type="project" value="UniProtKB-KW"/>
</dbReference>
<dbReference type="PANTHER" id="PTHR42796:SF4">
    <property type="entry name" value="FUMARYLACETOACETATE HYDROLASE DOMAIN-CONTAINING PROTEIN 2A"/>
    <property type="match status" value="1"/>
</dbReference>
<dbReference type="RefSeq" id="WP_156275944.1">
    <property type="nucleotide sequence ID" value="NZ_CP046244.1"/>
</dbReference>
<gene>
    <name evidence="4" type="ORF">MGLY_34480</name>
</gene>
<dbReference type="InterPro" id="IPR011234">
    <property type="entry name" value="Fumarylacetoacetase-like_C"/>
</dbReference>
<dbReference type="FunFam" id="3.90.850.10:FF:000002">
    <property type="entry name" value="2-hydroxyhepta-2,4-diene-1,7-dioate isomerase"/>
    <property type="match status" value="1"/>
</dbReference>
<organism evidence="4 5">
    <name type="scientific">Neomoorella glycerini</name>
    <dbReference type="NCBI Taxonomy" id="55779"/>
    <lineage>
        <taxon>Bacteria</taxon>
        <taxon>Bacillati</taxon>
        <taxon>Bacillota</taxon>
        <taxon>Clostridia</taxon>
        <taxon>Neomoorellales</taxon>
        <taxon>Neomoorellaceae</taxon>
        <taxon>Neomoorella</taxon>
    </lineage>
</organism>
<dbReference type="InterPro" id="IPR051121">
    <property type="entry name" value="FAH"/>
</dbReference>
<dbReference type="PANTHER" id="PTHR42796">
    <property type="entry name" value="FUMARYLACETOACETATE HYDROLASE DOMAIN-CONTAINING PROTEIN 2A-RELATED"/>
    <property type="match status" value="1"/>
</dbReference>
<sequence>MKLVMYQFGERDYRLGAVTNEERVVDLNYAYETHLTRKGVQRAKELAQALVPPDSVEFLSGGGRSWEAARAALDEVQDFSLEDLSSSGKRLIFQRSEVKLGAPVQNPMRIVCLSHNYHDFIRETGLPIPPEPRIFAKYKNALCGPDDPIIYPRMTQCLGYEAELAFVIGKKGRNVPVEKAFDYVAGYMIFNDVSASDLTALDKQVVRGKTFDNFAPCGPYLVSRDEIPDPGNLDVKLWVNGRLLQDSNTRELIYDVPTLVSFLSRIFTLQPGDIVATGTPGGLAKDRKPPTYMQVGDICTIEITGLGRLSNKIVAEEDISF</sequence>
<dbReference type="GO" id="GO:0016853">
    <property type="term" value="F:isomerase activity"/>
    <property type="evidence" value="ECO:0007669"/>
    <property type="project" value="UniProtKB-ARBA"/>
</dbReference>
<dbReference type="OrthoDB" id="9805307at2"/>
<evidence type="ECO:0000256" key="2">
    <source>
        <dbReference type="ARBA" id="ARBA00022723"/>
    </source>
</evidence>
<dbReference type="GO" id="GO:0019752">
    <property type="term" value="P:carboxylic acid metabolic process"/>
    <property type="evidence" value="ECO:0007669"/>
    <property type="project" value="UniProtKB-ARBA"/>
</dbReference>
<dbReference type="GO" id="GO:0046872">
    <property type="term" value="F:metal ion binding"/>
    <property type="evidence" value="ECO:0007669"/>
    <property type="project" value="UniProtKB-KW"/>
</dbReference>
<dbReference type="Pfam" id="PF01557">
    <property type="entry name" value="FAA_hydrolase"/>
    <property type="match status" value="1"/>
</dbReference>
<proteinExistence type="inferred from homology"/>